<reference evidence="1" key="1">
    <citation type="submission" date="2021-04" db="EMBL/GenBank/DDBJ databases">
        <authorList>
            <person name="Hornung B."/>
        </authorList>
    </citation>
    <scope>NUCLEOTIDE SEQUENCE</scope>
    <source>
        <strain evidence="1">G5G6</strain>
    </source>
</reference>
<dbReference type="SUPFAM" id="SSF109854">
    <property type="entry name" value="DinB/YfiT-like putative metalloenzymes"/>
    <property type="match status" value="1"/>
</dbReference>
<dbReference type="InterPro" id="IPR018531">
    <property type="entry name" value="DUF1993"/>
</dbReference>
<organism evidence="1 2">
    <name type="scientific">Georgfuchsia toluolica</name>
    <dbReference type="NCBI Taxonomy" id="424218"/>
    <lineage>
        <taxon>Bacteria</taxon>
        <taxon>Pseudomonadati</taxon>
        <taxon>Pseudomonadota</taxon>
        <taxon>Betaproteobacteria</taxon>
        <taxon>Nitrosomonadales</taxon>
        <taxon>Sterolibacteriaceae</taxon>
        <taxon>Georgfuchsia</taxon>
    </lineage>
</organism>
<comment type="caution">
    <text evidence="1">The sequence shown here is derived from an EMBL/GenBank/DDBJ whole genome shotgun (WGS) entry which is preliminary data.</text>
</comment>
<accession>A0A916N8W9</accession>
<dbReference type="RefSeq" id="WP_220635089.1">
    <property type="nucleotide sequence ID" value="NZ_CAJQUM010000001.1"/>
</dbReference>
<gene>
    <name evidence="1" type="ORF">GTOL_10972</name>
</gene>
<dbReference type="Gene3D" id="1.20.120.450">
    <property type="entry name" value="dinb family like domain"/>
    <property type="match status" value="1"/>
</dbReference>
<dbReference type="InterPro" id="IPR034660">
    <property type="entry name" value="DinB/YfiT-like"/>
</dbReference>
<proteinExistence type="predicted"/>
<evidence type="ECO:0008006" key="3">
    <source>
        <dbReference type="Google" id="ProtNLM"/>
    </source>
</evidence>
<dbReference type="PANTHER" id="PTHR36922:SF1">
    <property type="entry name" value="DUF1993 DOMAIN-CONTAINING PROTEIN"/>
    <property type="match status" value="1"/>
</dbReference>
<name>A0A916N8W9_9PROT</name>
<dbReference type="Pfam" id="PF09351">
    <property type="entry name" value="DUF1993"/>
    <property type="match status" value="1"/>
</dbReference>
<evidence type="ECO:0000313" key="2">
    <source>
        <dbReference type="Proteomes" id="UP000742786"/>
    </source>
</evidence>
<protein>
    <recommendedName>
        <fullName evidence="3">DUF1993 domain-containing protein</fullName>
    </recommendedName>
</protein>
<keyword evidence="2" id="KW-1185">Reference proteome</keyword>
<dbReference type="Proteomes" id="UP000742786">
    <property type="component" value="Unassembled WGS sequence"/>
</dbReference>
<dbReference type="EMBL" id="CAJQUM010000001">
    <property type="protein sequence ID" value="CAG4883090.1"/>
    <property type="molecule type" value="Genomic_DNA"/>
</dbReference>
<sequence length="168" mass="18719">MTISMYEASVPRLINLLRNLDAILAKAKAHAAAKKIDQNALLSARLFPDMFPLVKQVQIATDHAKGAVARLAGIDVPKYEDAEQSFDELQARISRTIVFVESIGARQIDGSEEREIQFTIGGHDLKFTGMTYLLGFALPNFYFHLVTAYNILRHNGVEIGKRDYIGNP</sequence>
<dbReference type="AlphaFoldDB" id="A0A916N8W9"/>
<dbReference type="PANTHER" id="PTHR36922">
    <property type="entry name" value="BLL2446 PROTEIN"/>
    <property type="match status" value="1"/>
</dbReference>
<evidence type="ECO:0000313" key="1">
    <source>
        <dbReference type="EMBL" id="CAG4883090.1"/>
    </source>
</evidence>